<keyword evidence="3" id="KW-1185">Reference proteome</keyword>
<reference evidence="3" key="1">
    <citation type="journal article" date="2019" name="Int. J. Syst. Evol. Microbiol.">
        <title>The Global Catalogue of Microorganisms (GCM) 10K type strain sequencing project: providing services to taxonomists for standard genome sequencing and annotation.</title>
        <authorList>
            <consortium name="The Broad Institute Genomics Platform"/>
            <consortium name="The Broad Institute Genome Sequencing Center for Infectious Disease"/>
            <person name="Wu L."/>
            <person name="Ma J."/>
        </authorList>
    </citation>
    <scope>NUCLEOTIDE SEQUENCE [LARGE SCALE GENOMIC DNA]</scope>
    <source>
        <strain evidence="3">CGMCC 4.7093</strain>
    </source>
</reference>
<evidence type="ECO:0000259" key="1">
    <source>
        <dbReference type="Pfam" id="PF03372"/>
    </source>
</evidence>
<dbReference type="Gene3D" id="3.60.10.10">
    <property type="entry name" value="Endonuclease/exonuclease/phosphatase"/>
    <property type="match status" value="1"/>
</dbReference>
<dbReference type="RefSeq" id="WP_378035050.1">
    <property type="nucleotide sequence ID" value="NZ_JBHSIV010000004.1"/>
</dbReference>
<keyword evidence="2" id="KW-0540">Nuclease</keyword>
<evidence type="ECO:0000313" key="3">
    <source>
        <dbReference type="Proteomes" id="UP001595947"/>
    </source>
</evidence>
<gene>
    <name evidence="2" type="ORF">ACFPBZ_05755</name>
</gene>
<feature type="domain" description="Endonuclease/exonuclease/phosphatase" evidence="1">
    <location>
        <begin position="103"/>
        <end position="302"/>
    </location>
</feature>
<dbReference type="InterPro" id="IPR005135">
    <property type="entry name" value="Endo/exonuclease/phosphatase"/>
</dbReference>
<comment type="caution">
    <text evidence="2">The sequence shown here is derived from an EMBL/GenBank/DDBJ whole genome shotgun (WGS) entry which is preliminary data.</text>
</comment>
<keyword evidence="2" id="KW-0378">Hydrolase</keyword>
<dbReference type="Pfam" id="PF03372">
    <property type="entry name" value="Exo_endo_phos"/>
    <property type="match status" value="1"/>
</dbReference>
<sequence length="320" mass="33725">MLRRGIPALVATAVLLPEALGLARTPPWPILVAFRRRLALGAALPALLLSRRRGWARGVLGVAATALALSTARHRRAGVSTAAMLTLDDGNAATTTRDLTVLAANVWLGRADPSALAAIIRTERPDVVVLPEAGDRFRKRLLDVLEGYHGWSCAPGRAEVEAAGADEGPSLTMLVADGAGETDVHPASSDTLSGWIALDLGGVRVVGVHPAVLLPRRTPDWVREHRLLGPLLADPEHPTVVLGDLNATPEHGLPGRVLTAGAPATWPANRPRWIGVTIDHVLASGPVSARSVEVLDVPGSDHRAVLARLVVGMNSTHTYE</sequence>
<dbReference type="SUPFAM" id="SSF56219">
    <property type="entry name" value="DNase I-like"/>
    <property type="match status" value="1"/>
</dbReference>
<organism evidence="2 3">
    <name type="scientific">Actinomycetospora atypica</name>
    <dbReference type="NCBI Taxonomy" id="1290095"/>
    <lineage>
        <taxon>Bacteria</taxon>
        <taxon>Bacillati</taxon>
        <taxon>Actinomycetota</taxon>
        <taxon>Actinomycetes</taxon>
        <taxon>Pseudonocardiales</taxon>
        <taxon>Pseudonocardiaceae</taxon>
        <taxon>Actinomycetospora</taxon>
    </lineage>
</organism>
<dbReference type="GO" id="GO:0004519">
    <property type="term" value="F:endonuclease activity"/>
    <property type="evidence" value="ECO:0007669"/>
    <property type="project" value="UniProtKB-KW"/>
</dbReference>
<accession>A0ABV9YFX6</accession>
<name>A0ABV9YFX6_9PSEU</name>
<evidence type="ECO:0000313" key="2">
    <source>
        <dbReference type="EMBL" id="MFC5061700.1"/>
    </source>
</evidence>
<protein>
    <submittedName>
        <fullName evidence="2">Endonuclease/exonuclease/phosphatase family protein</fullName>
    </submittedName>
</protein>
<dbReference type="Proteomes" id="UP001595947">
    <property type="component" value="Unassembled WGS sequence"/>
</dbReference>
<dbReference type="InterPro" id="IPR036691">
    <property type="entry name" value="Endo/exonu/phosph_ase_sf"/>
</dbReference>
<dbReference type="EMBL" id="JBHSIV010000004">
    <property type="protein sequence ID" value="MFC5061700.1"/>
    <property type="molecule type" value="Genomic_DNA"/>
</dbReference>
<keyword evidence="2" id="KW-0255">Endonuclease</keyword>
<proteinExistence type="predicted"/>